<proteinExistence type="inferred from homology"/>
<protein>
    <submittedName>
        <fullName evidence="3">Retron-type reverse transcriptase</fullName>
    </submittedName>
</protein>
<dbReference type="AlphaFoldDB" id="A0A840V9Z7"/>
<keyword evidence="3" id="KW-0548">Nucleotidyltransferase</keyword>
<name>A0A840V9Z7_9BACT</name>
<feature type="domain" description="Reverse transcriptase" evidence="2">
    <location>
        <begin position="104"/>
        <end position="194"/>
    </location>
</feature>
<evidence type="ECO:0000313" key="3">
    <source>
        <dbReference type="EMBL" id="MBB5349741.1"/>
    </source>
</evidence>
<accession>A0A840V9Z7</accession>
<comment type="caution">
    <text evidence="3">The sequence shown here is derived from an EMBL/GenBank/DDBJ whole genome shotgun (WGS) entry which is preliminary data.</text>
</comment>
<feature type="non-terminal residue" evidence="3">
    <location>
        <position position="199"/>
    </location>
</feature>
<dbReference type="GO" id="GO:0003964">
    <property type="term" value="F:RNA-directed DNA polymerase activity"/>
    <property type="evidence" value="ECO:0007669"/>
    <property type="project" value="UniProtKB-KW"/>
</dbReference>
<keyword evidence="4" id="KW-1185">Reference proteome</keyword>
<dbReference type="Proteomes" id="UP000539642">
    <property type="component" value="Unassembled WGS sequence"/>
</dbReference>
<reference evidence="3 4" key="1">
    <citation type="submission" date="2020-08" db="EMBL/GenBank/DDBJ databases">
        <title>Genomic Encyclopedia of Type Strains, Phase IV (KMG-IV): sequencing the most valuable type-strain genomes for metagenomic binning, comparative biology and taxonomic classification.</title>
        <authorList>
            <person name="Goeker M."/>
        </authorList>
    </citation>
    <scope>NUCLEOTIDE SEQUENCE [LARGE SCALE GENOMIC DNA]</scope>
    <source>
        <strain evidence="3 4">DSM 28570</strain>
    </source>
</reference>
<organism evidence="3 4">
    <name type="scientific">Desulfoprunum benzoelyticum</name>
    <dbReference type="NCBI Taxonomy" id="1506996"/>
    <lineage>
        <taxon>Bacteria</taxon>
        <taxon>Pseudomonadati</taxon>
        <taxon>Thermodesulfobacteriota</taxon>
        <taxon>Desulfobulbia</taxon>
        <taxon>Desulfobulbales</taxon>
        <taxon>Desulfobulbaceae</taxon>
        <taxon>Desulfoprunum</taxon>
    </lineage>
</organism>
<dbReference type="InterPro" id="IPR043502">
    <property type="entry name" value="DNA/RNA_pol_sf"/>
</dbReference>
<dbReference type="Pfam" id="PF00078">
    <property type="entry name" value="RVT_1"/>
    <property type="match status" value="1"/>
</dbReference>
<evidence type="ECO:0000259" key="2">
    <source>
        <dbReference type="Pfam" id="PF00078"/>
    </source>
</evidence>
<dbReference type="PANTHER" id="PTHR34047">
    <property type="entry name" value="NUCLEAR INTRON MATURASE 1, MITOCHONDRIAL-RELATED"/>
    <property type="match status" value="1"/>
</dbReference>
<evidence type="ECO:0000256" key="1">
    <source>
        <dbReference type="ARBA" id="ARBA00034120"/>
    </source>
</evidence>
<comment type="similarity">
    <text evidence="1">Belongs to the bacterial reverse transcriptase family.</text>
</comment>
<evidence type="ECO:0000313" key="4">
    <source>
        <dbReference type="Proteomes" id="UP000539642"/>
    </source>
</evidence>
<dbReference type="CDD" id="cd01651">
    <property type="entry name" value="RT_G2_intron"/>
    <property type="match status" value="1"/>
</dbReference>
<dbReference type="EMBL" id="JACHEO010000039">
    <property type="protein sequence ID" value="MBB5349741.1"/>
    <property type="molecule type" value="Genomic_DNA"/>
</dbReference>
<dbReference type="SUPFAM" id="SSF56672">
    <property type="entry name" value="DNA/RNA polymerases"/>
    <property type="match status" value="1"/>
</dbReference>
<dbReference type="InterPro" id="IPR051083">
    <property type="entry name" value="GrpII_Intron_Splice-Mob/Def"/>
</dbReference>
<keyword evidence="3" id="KW-0808">Transferase</keyword>
<gene>
    <name evidence="3" type="ORF">HNQ81_003498</name>
</gene>
<dbReference type="RefSeq" id="WP_337833472.1">
    <property type="nucleotide sequence ID" value="NZ_JACHEO010000039.1"/>
</dbReference>
<sequence>MLKWNVQPPAAVRTQSRGAASIGLLGVRRAAQGKKDLKFTALMHHIDIELLRHSYFKLKREAASGVDGVDWASYGERLNERLELLHKRVHRGSYRAQPARRVYIPKADGSQRPLSILCIEDKIVQQAVVEVLQAIYEPDFMGFSYGFRPERGQHDALDALQTALYRKQVNWILDADIRKFFDSMDHTWTLRFLQHRVGD</sequence>
<dbReference type="InterPro" id="IPR000477">
    <property type="entry name" value="RT_dom"/>
</dbReference>
<keyword evidence="3" id="KW-0695">RNA-directed DNA polymerase</keyword>
<dbReference type="PANTHER" id="PTHR34047:SF8">
    <property type="entry name" value="PROTEIN YKFC"/>
    <property type="match status" value="1"/>
</dbReference>